<gene>
    <name evidence="2" type="ORF">CAPSK01_001762</name>
</gene>
<feature type="region of interest" description="Disordered" evidence="1">
    <location>
        <begin position="77"/>
        <end position="103"/>
    </location>
</feature>
<dbReference type="STRING" id="1457154.CAPSK01_001762"/>
<dbReference type="RefSeq" id="WP_273703305.1">
    <property type="nucleotide sequence ID" value="NZ_JDSS02000019.1"/>
</dbReference>
<evidence type="ECO:0000256" key="1">
    <source>
        <dbReference type="SAM" id="MobiDB-lite"/>
    </source>
</evidence>
<name>A0A084Y2G3_9PROT</name>
<evidence type="ECO:0000313" key="3">
    <source>
        <dbReference type="Proteomes" id="UP000019812"/>
    </source>
</evidence>
<dbReference type="AlphaFoldDB" id="A0A084Y2G3"/>
<sequence>MRLTPLQARIVSALSATPTRRMSYYALAAHLWPVETHPRAWRYSTNGGPPAWAMPLGKALRVLRAAGVAYESNVPGGGAGHGDVVLMAPNDQAKGREHSERPA</sequence>
<dbReference type="EMBL" id="JDSS02000019">
    <property type="protein sequence ID" value="KFB68907.1"/>
    <property type="molecule type" value="Genomic_DNA"/>
</dbReference>
<comment type="caution">
    <text evidence="2">The sequence shown here is derived from an EMBL/GenBank/DDBJ whole genome shotgun (WGS) entry which is preliminary data.</text>
</comment>
<proteinExistence type="predicted"/>
<protein>
    <submittedName>
        <fullName evidence="2">Uncharacterized protein</fullName>
    </submittedName>
</protein>
<organism evidence="2 3">
    <name type="scientific">Candidatus Accumulibacter vicinus</name>
    <dbReference type="NCBI Taxonomy" id="2954382"/>
    <lineage>
        <taxon>Bacteria</taxon>
        <taxon>Pseudomonadati</taxon>
        <taxon>Pseudomonadota</taxon>
        <taxon>Betaproteobacteria</taxon>
        <taxon>Candidatus Accumulibacter</taxon>
    </lineage>
</organism>
<feature type="compositionally biased region" description="Basic and acidic residues" evidence="1">
    <location>
        <begin position="93"/>
        <end position="103"/>
    </location>
</feature>
<reference evidence="2 3" key="1">
    <citation type="submission" date="2014-07" db="EMBL/GenBank/DDBJ databases">
        <title>Expanding our view of genomic diversity in Candidatus Accumulibacter clades.</title>
        <authorList>
            <person name="Skennerton C.T."/>
            <person name="Barr J.J."/>
            <person name="Slater F.R."/>
            <person name="Bond P.L."/>
            <person name="Tyson G.W."/>
        </authorList>
    </citation>
    <scope>NUCLEOTIDE SEQUENCE [LARGE SCALE GENOMIC DNA]</scope>
    <source>
        <strain evidence="3">SK-01</strain>
    </source>
</reference>
<evidence type="ECO:0000313" key="2">
    <source>
        <dbReference type="EMBL" id="KFB68907.1"/>
    </source>
</evidence>
<accession>A0A084Y2G3</accession>
<dbReference type="Proteomes" id="UP000019812">
    <property type="component" value="Unassembled WGS sequence"/>
</dbReference>